<keyword evidence="3" id="KW-1185">Reference proteome</keyword>
<reference evidence="2" key="1">
    <citation type="journal article" date="2021" name="Genome Biol. Evol.">
        <title>A High-Quality Reference Genome for a Parasitic Bivalve with Doubly Uniparental Inheritance (Bivalvia: Unionida).</title>
        <authorList>
            <person name="Smith C.H."/>
        </authorList>
    </citation>
    <scope>NUCLEOTIDE SEQUENCE</scope>
    <source>
        <strain evidence="2">CHS0354</strain>
    </source>
</reference>
<proteinExistence type="predicted"/>
<organism evidence="2 3">
    <name type="scientific">Potamilus streckersoni</name>
    <dbReference type="NCBI Taxonomy" id="2493646"/>
    <lineage>
        <taxon>Eukaryota</taxon>
        <taxon>Metazoa</taxon>
        <taxon>Spiralia</taxon>
        <taxon>Lophotrochozoa</taxon>
        <taxon>Mollusca</taxon>
        <taxon>Bivalvia</taxon>
        <taxon>Autobranchia</taxon>
        <taxon>Heteroconchia</taxon>
        <taxon>Palaeoheterodonta</taxon>
        <taxon>Unionida</taxon>
        <taxon>Unionoidea</taxon>
        <taxon>Unionidae</taxon>
        <taxon>Ambleminae</taxon>
        <taxon>Lampsilini</taxon>
        <taxon>Potamilus</taxon>
    </lineage>
</organism>
<keyword evidence="1" id="KW-0472">Membrane</keyword>
<reference evidence="2" key="2">
    <citation type="journal article" date="2021" name="Genome Biol. Evol.">
        <title>Developing a high-quality reference genome for a parasitic bivalve with doubly uniparental inheritance (Bivalvia: Unionida).</title>
        <authorList>
            <person name="Smith C.H."/>
        </authorList>
    </citation>
    <scope>NUCLEOTIDE SEQUENCE</scope>
    <source>
        <strain evidence="2">CHS0354</strain>
        <tissue evidence="2">Mantle</tissue>
    </source>
</reference>
<dbReference type="SUPFAM" id="SSF48056">
    <property type="entry name" value="Di-copper centre-containing domain"/>
    <property type="match status" value="1"/>
</dbReference>
<name>A0AAE0TDS6_9BIVA</name>
<dbReference type="Proteomes" id="UP001195483">
    <property type="component" value="Unassembled WGS sequence"/>
</dbReference>
<evidence type="ECO:0000256" key="1">
    <source>
        <dbReference type="SAM" id="Phobius"/>
    </source>
</evidence>
<sequence length="152" mass="17692">MYRPQGLLYVIAYFTLVLGLIEEMPMPPVLLDCLNSCHKVTNITTTVGEHIYKTCLEANTMRSKDISWSWVNASWFIYGPDHQVHKRQTGGLRFPPSGFRIRKEYRQLTDSERNRFHAALNRMQTWSAQHYGIKSSKFATFCPQITKPNYTT</sequence>
<feature type="transmembrane region" description="Helical" evidence="1">
    <location>
        <begin position="6"/>
        <end position="21"/>
    </location>
</feature>
<dbReference type="AlphaFoldDB" id="A0AAE0TDS6"/>
<keyword evidence="1" id="KW-1133">Transmembrane helix</keyword>
<evidence type="ECO:0000313" key="3">
    <source>
        <dbReference type="Proteomes" id="UP001195483"/>
    </source>
</evidence>
<dbReference type="InterPro" id="IPR008922">
    <property type="entry name" value="Di-copper_centre_dom_sf"/>
</dbReference>
<dbReference type="EMBL" id="JAEAOA010001852">
    <property type="protein sequence ID" value="KAK3608050.1"/>
    <property type="molecule type" value="Genomic_DNA"/>
</dbReference>
<reference evidence="2" key="3">
    <citation type="submission" date="2023-05" db="EMBL/GenBank/DDBJ databases">
        <authorList>
            <person name="Smith C.H."/>
        </authorList>
    </citation>
    <scope>NUCLEOTIDE SEQUENCE</scope>
    <source>
        <strain evidence="2">CHS0354</strain>
        <tissue evidence="2">Mantle</tissue>
    </source>
</reference>
<protein>
    <submittedName>
        <fullName evidence="2">Uncharacterized protein</fullName>
    </submittedName>
</protein>
<gene>
    <name evidence="2" type="ORF">CHS0354_031036</name>
</gene>
<accession>A0AAE0TDS6</accession>
<comment type="caution">
    <text evidence="2">The sequence shown here is derived from an EMBL/GenBank/DDBJ whole genome shotgun (WGS) entry which is preliminary data.</text>
</comment>
<evidence type="ECO:0000313" key="2">
    <source>
        <dbReference type="EMBL" id="KAK3608050.1"/>
    </source>
</evidence>
<keyword evidence="1" id="KW-0812">Transmembrane</keyword>
<dbReference type="Gene3D" id="1.10.1280.10">
    <property type="entry name" value="Di-copper center containing domain from catechol oxidase"/>
    <property type="match status" value="1"/>
</dbReference>